<feature type="compositionally biased region" description="Polar residues" evidence="1">
    <location>
        <begin position="242"/>
        <end position="260"/>
    </location>
</feature>
<feature type="region of interest" description="Disordered" evidence="1">
    <location>
        <begin position="241"/>
        <end position="260"/>
    </location>
</feature>
<protein>
    <submittedName>
        <fullName evidence="2">Uncharacterized protein</fullName>
    </submittedName>
</protein>
<dbReference type="OrthoDB" id="416437at2759"/>
<dbReference type="Proteomes" id="UP000507470">
    <property type="component" value="Unassembled WGS sequence"/>
</dbReference>
<sequence length="334" mass="37660">MKFLALSKGRQSGIKGSVVNVPILEESVCNSLPRTPTVVPTDAGLIPLILKKMILYKGHYSFQYIQHNSVVPCLKSNNHLYQSATVNEDWVGDSMADDKDMFGDITENETANMTQKIQAVVVAKILSIYLGEGKIPIHVLMNEHFEEYAFHHLLCTGKYGWNYKRPIKLSAKKYFQQRILVENQTFGIEYLFAAQAITETSPPQQDESIQLDLQLGDSINCESISLDVNIQEAPEEFEIPTSHETSQQESTHVPTASSSKSCPVTSEIFNQLVSEDEYRCHIRSLNDEQRTIFQMVLNWCKDAITAKLKSEQPPPLYLLISRGTGLRNGKIPSY</sequence>
<evidence type="ECO:0000256" key="1">
    <source>
        <dbReference type="SAM" id="MobiDB-lite"/>
    </source>
</evidence>
<dbReference type="EMBL" id="CACVKT020000904">
    <property type="protein sequence ID" value="CAC5363653.1"/>
    <property type="molecule type" value="Genomic_DNA"/>
</dbReference>
<keyword evidence="3" id="KW-1185">Reference proteome</keyword>
<name>A0A6J8ABS9_MYTCO</name>
<accession>A0A6J8ABS9</accession>
<dbReference type="AlphaFoldDB" id="A0A6J8ABS9"/>
<proteinExistence type="predicted"/>
<organism evidence="2 3">
    <name type="scientific">Mytilus coruscus</name>
    <name type="common">Sea mussel</name>
    <dbReference type="NCBI Taxonomy" id="42192"/>
    <lineage>
        <taxon>Eukaryota</taxon>
        <taxon>Metazoa</taxon>
        <taxon>Spiralia</taxon>
        <taxon>Lophotrochozoa</taxon>
        <taxon>Mollusca</taxon>
        <taxon>Bivalvia</taxon>
        <taxon>Autobranchia</taxon>
        <taxon>Pteriomorphia</taxon>
        <taxon>Mytilida</taxon>
        <taxon>Mytiloidea</taxon>
        <taxon>Mytilidae</taxon>
        <taxon>Mytilinae</taxon>
        <taxon>Mytilus</taxon>
    </lineage>
</organism>
<reference evidence="2 3" key="1">
    <citation type="submission" date="2020-06" db="EMBL/GenBank/DDBJ databases">
        <authorList>
            <person name="Li R."/>
            <person name="Bekaert M."/>
        </authorList>
    </citation>
    <scope>NUCLEOTIDE SEQUENCE [LARGE SCALE GENOMIC DNA]</scope>
    <source>
        <strain evidence="3">wild</strain>
    </source>
</reference>
<gene>
    <name evidence="2" type="ORF">MCOR_4995</name>
</gene>
<evidence type="ECO:0000313" key="2">
    <source>
        <dbReference type="EMBL" id="CAC5363653.1"/>
    </source>
</evidence>
<evidence type="ECO:0000313" key="3">
    <source>
        <dbReference type="Proteomes" id="UP000507470"/>
    </source>
</evidence>